<sequence>MTGRAEEPRAADSAAEARRRPAARPRPAPRVGVVVITRNRRSGVLHTLDRLARLPEAPPVAVVDNGSADGTAAAVRDRHPAVTVLTADRNLGAVGRNLGAAALTTPYIAFSDDDSWWEPGSLARAADLLDAHPRLGLIAAATRVGPAGLPDPLNAVLAASPLGREPDLPGPSVLGFLACAAVVRRTAFLAAGGFHPVLHFGAEEALLAIDLTTRRWGVVHCPEVVARHLPEHQHGAPRPGRLRRVRRNTLLTAWLRRPLRHALRATARLALDGRTDPQARAALAETLRLLPAALARRRPVPRGVERRIRAVEAASPGR</sequence>
<comment type="caution">
    <text evidence="6">The sequence shown here is derived from an EMBL/GenBank/DDBJ whole genome shotgun (WGS) entry which is preliminary data.</text>
</comment>
<protein>
    <submittedName>
        <fullName evidence="6">Glycosyltransferase</fullName>
    </submittedName>
</protein>
<dbReference type="InterPro" id="IPR050834">
    <property type="entry name" value="Glycosyltransf_2"/>
</dbReference>
<dbReference type="RefSeq" id="WP_135341012.1">
    <property type="nucleotide sequence ID" value="NZ_JBHLTX010000017.1"/>
</dbReference>
<evidence type="ECO:0000256" key="4">
    <source>
        <dbReference type="SAM" id="MobiDB-lite"/>
    </source>
</evidence>
<dbReference type="Gene3D" id="3.90.550.10">
    <property type="entry name" value="Spore Coat Polysaccharide Biosynthesis Protein SpsA, Chain A"/>
    <property type="match status" value="1"/>
</dbReference>
<gene>
    <name evidence="6" type="ORF">E4099_22985</name>
</gene>
<organism evidence="6 7">
    <name type="scientific">Streptomyces palmae</name>
    <dbReference type="NCBI Taxonomy" id="1701085"/>
    <lineage>
        <taxon>Bacteria</taxon>
        <taxon>Bacillati</taxon>
        <taxon>Actinomycetota</taxon>
        <taxon>Actinomycetes</taxon>
        <taxon>Kitasatosporales</taxon>
        <taxon>Streptomycetaceae</taxon>
        <taxon>Streptomyces</taxon>
    </lineage>
</organism>
<dbReference type="EMBL" id="SRID01000262">
    <property type="protein sequence ID" value="TGA98393.1"/>
    <property type="molecule type" value="Genomic_DNA"/>
</dbReference>
<reference evidence="6 7" key="1">
    <citation type="submission" date="2019-03" db="EMBL/GenBank/DDBJ databases">
        <authorList>
            <person name="Gonzalez-Pimentel J.L."/>
        </authorList>
    </citation>
    <scope>NUCLEOTIDE SEQUENCE [LARGE SCALE GENOMIC DNA]</scope>
    <source>
        <strain evidence="6 7">JCM 31289</strain>
    </source>
</reference>
<keyword evidence="7" id="KW-1185">Reference proteome</keyword>
<evidence type="ECO:0000313" key="7">
    <source>
        <dbReference type="Proteomes" id="UP000297948"/>
    </source>
</evidence>
<dbReference type="Proteomes" id="UP000297948">
    <property type="component" value="Unassembled WGS sequence"/>
</dbReference>
<keyword evidence="3 6" id="KW-0808">Transferase</keyword>
<evidence type="ECO:0000259" key="5">
    <source>
        <dbReference type="Pfam" id="PF00535"/>
    </source>
</evidence>
<dbReference type="SUPFAM" id="SSF53448">
    <property type="entry name" value="Nucleotide-diphospho-sugar transferases"/>
    <property type="match status" value="1"/>
</dbReference>
<dbReference type="InterPro" id="IPR001173">
    <property type="entry name" value="Glyco_trans_2-like"/>
</dbReference>
<dbReference type="GO" id="GO:0016757">
    <property type="term" value="F:glycosyltransferase activity"/>
    <property type="evidence" value="ECO:0007669"/>
    <property type="project" value="UniProtKB-KW"/>
</dbReference>
<name>A0A4Z0GPU0_9ACTN</name>
<feature type="region of interest" description="Disordered" evidence="4">
    <location>
        <begin position="1"/>
        <end position="30"/>
    </location>
</feature>
<feature type="compositionally biased region" description="Basic and acidic residues" evidence="4">
    <location>
        <begin position="1"/>
        <end position="19"/>
    </location>
</feature>
<evidence type="ECO:0000256" key="1">
    <source>
        <dbReference type="ARBA" id="ARBA00006739"/>
    </source>
</evidence>
<dbReference type="Pfam" id="PF00535">
    <property type="entry name" value="Glycos_transf_2"/>
    <property type="match status" value="1"/>
</dbReference>
<evidence type="ECO:0000256" key="2">
    <source>
        <dbReference type="ARBA" id="ARBA00022676"/>
    </source>
</evidence>
<dbReference type="InterPro" id="IPR029044">
    <property type="entry name" value="Nucleotide-diphossugar_trans"/>
</dbReference>
<feature type="domain" description="Glycosyltransferase 2-like" evidence="5">
    <location>
        <begin position="33"/>
        <end position="188"/>
    </location>
</feature>
<evidence type="ECO:0000256" key="3">
    <source>
        <dbReference type="ARBA" id="ARBA00022679"/>
    </source>
</evidence>
<proteinExistence type="inferred from homology"/>
<evidence type="ECO:0000313" key="6">
    <source>
        <dbReference type="EMBL" id="TGA98393.1"/>
    </source>
</evidence>
<keyword evidence="2" id="KW-0328">Glycosyltransferase</keyword>
<accession>A0A4Z0GPU0</accession>
<dbReference type="AlphaFoldDB" id="A0A4Z0GPU0"/>
<dbReference type="PANTHER" id="PTHR43685">
    <property type="entry name" value="GLYCOSYLTRANSFERASE"/>
    <property type="match status" value="1"/>
</dbReference>
<dbReference type="OrthoDB" id="9787979at2"/>
<dbReference type="PANTHER" id="PTHR43685:SF5">
    <property type="entry name" value="GLYCOSYLTRANSFERASE EPSE-RELATED"/>
    <property type="match status" value="1"/>
</dbReference>
<comment type="similarity">
    <text evidence="1">Belongs to the glycosyltransferase 2 family.</text>
</comment>